<protein>
    <submittedName>
        <fullName evidence="1">Uncharacterized protein</fullName>
    </submittedName>
</protein>
<dbReference type="KEGG" id="tce:A3L02_05055"/>
<accession>A0A218P208</accession>
<organism evidence="1 2">
    <name type="scientific">Thermococcus celer Vu 13 = JCM 8558</name>
    <dbReference type="NCBI Taxonomy" id="1293037"/>
    <lineage>
        <taxon>Archaea</taxon>
        <taxon>Methanobacteriati</taxon>
        <taxon>Methanobacteriota</taxon>
        <taxon>Thermococci</taxon>
        <taxon>Thermococcales</taxon>
        <taxon>Thermococcaceae</taxon>
        <taxon>Thermococcus</taxon>
    </lineage>
</organism>
<dbReference type="Proteomes" id="UP000197156">
    <property type="component" value="Chromosome"/>
</dbReference>
<keyword evidence="2" id="KW-1185">Reference proteome</keyword>
<dbReference type="OrthoDB" id="86183at2157"/>
<evidence type="ECO:0000313" key="2">
    <source>
        <dbReference type="Proteomes" id="UP000197156"/>
    </source>
</evidence>
<reference evidence="1 2" key="1">
    <citation type="submission" date="2016-03" db="EMBL/GenBank/DDBJ databases">
        <title>Complete genome sequence of Thermococcus celer.</title>
        <authorList>
            <person name="Oger P.M."/>
        </authorList>
    </citation>
    <scope>NUCLEOTIDE SEQUENCE [LARGE SCALE GENOMIC DNA]</scope>
    <source>
        <strain evidence="1 2">Vu 13</strain>
    </source>
</reference>
<sequence length="83" mass="9161">MKLRLGYPDRIVEVDGETVRVFKGRLVSAPLDEVVKYYLSGNGLIPPAVREVVSDVIRALLSAGEFHEDTLTTVEYEHSISGS</sequence>
<proteinExistence type="predicted"/>
<dbReference type="GeneID" id="33324102"/>
<evidence type="ECO:0000313" key="1">
    <source>
        <dbReference type="EMBL" id="ASI98975.1"/>
    </source>
</evidence>
<dbReference type="AlphaFoldDB" id="A0A218P208"/>
<name>A0A218P208_THECE</name>
<gene>
    <name evidence="1" type="ORF">A3L02_05055</name>
</gene>
<dbReference type="EMBL" id="CP014854">
    <property type="protein sequence ID" value="ASI98975.1"/>
    <property type="molecule type" value="Genomic_DNA"/>
</dbReference>
<dbReference type="RefSeq" id="WP_088862926.1">
    <property type="nucleotide sequence ID" value="NZ_CP014854.1"/>
</dbReference>